<feature type="compositionally biased region" description="Polar residues" evidence="1">
    <location>
        <begin position="1"/>
        <end position="16"/>
    </location>
</feature>
<evidence type="ECO:0000313" key="3">
    <source>
        <dbReference type="Proteomes" id="UP000694561"/>
    </source>
</evidence>
<reference evidence="2" key="1">
    <citation type="submission" date="2025-08" db="UniProtKB">
        <authorList>
            <consortium name="Ensembl"/>
        </authorList>
    </citation>
    <scope>IDENTIFICATION</scope>
</reference>
<feature type="region of interest" description="Disordered" evidence="1">
    <location>
        <begin position="1"/>
        <end position="30"/>
    </location>
</feature>
<organism evidence="2 3">
    <name type="scientific">Monodon monoceros</name>
    <name type="common">Narwhal</name>
    <name type="synonym">Ceratodon monodon</name>
    <dbReference type="NCBI Taxonomy" id="40151"/>
    <lineage>
        <taxon>Eukaryota</taxon>
        <taxon>Metazoa</taxon>
        <taxon>Chordata</taxon>
        <taxon>Craniata</taxon>
        <taxon>Vertebrata</taxon>
        <taxon>Euteleostomi</taxon>
        <taxon>Mammalia</taxon>
        <taxon>Eutheria</taxon>
        <taxon>Laurasiatheria</taxon>
        <taxon>Artiodactyla</taxon>
        <taxon>Whippomorpha</taxon>
        <taxon>Cetacea</taxon>
        <taxon>Odontoceti</taxon>
        <taxon>Monodontidae</taxon>
        <taxon>Monodon</taxon>
    </lineage>
</organism>
<proteinExistence type="predicted"/>
<protein>
    <submittedName>
        <fullName evidence="2">Uncharacterized protein</fullName>
    </submittedName>
</protein>
<sequence>MGQSKTPYRNCSTSGDANEVEDGNYGRNPRLAGTRRLMIEIPGTPPCYFTNNQSEESHVHCSPPHRCYLKNPSLKGGRETQEGGDMGIFVYV</sequence>
<evidence type="ECO:0000256" key="1">
    <source>
        <dbReference type="SAM" id="MobiDB-lite"/>
    </source>
</evidence>
<evidence type="ECO:0000313" key="2">
    <source>
        <dbReference type="Ensembl" id="ENSMMNP00015020530.1"/>
    </source>
</evidence>
<keyword evidence="3" id="KW-1185">Reference proteome</keyword>
<dbReference type="Proteomes" id="UP000694561">
    <property type="component" value="Unplaced"/>
</dbReference>
<accession>A0A8C6BYK0</accession>
<dbReference type="Ensembl" id="ENSMMNT00015022568.1">
    <property type="protein sequence ID" value="ENSMMNP00015020530.1"/>
    <property type="gene ID" value="ENSMMNG00015015085.1"/>
</dbReference>
<dbReference type="AlphaFoldDB" id="A0A8C6BYK0"/>
<name>A0A8C6BYK0_MONMO</name>
<reference evidence="2" key="2">
    <citation type="submission" date="2025-09" db="UniProtKB">
        <authorList>
            <consortium name="Ensembl"/>
        </authorList>
    </citation>
    <scope>IDENTIFICATION</scope>
</reference>